<feature type="chain" id="PRO_5007310766" description="SORL1 Fn3 domain-containing protein" evidence="1">
    <location>
        <begin position="23"/>
        <end position="347"/>
    </location>
</feature>
<keyword evidence="4" id="KW-1185">Reference proteome</keyword>
<name>D6WRX2_TRICA</name>
<reference evidence="3 4" key="2">
    <citation type="journal article" date="2010" name="Nucleic Acids Res.">
        <title>BeetleBase in 2010: revisions to provide comprehensive genomic information for Tribolium castaneum.</title>
        <authorList>
            <person name="Kim H.S."/>
            <person name="Murphy T."/>
            <person name="Xia J."/>
            <person name="Caragea D."/>
            <person name="Park Y."/>
            <person name="Beeman R.W."/>
            <person name="Lorenzen M.D."/>
            <person name="Butcher S."/>
            <person name="Manak J.R."/>
            <person name="Brown S.J."/>
        </authorList>
    </citation>
    <scope>GENOME REANNOTATION</scope>
    <source>
        <strain evidence="3 4">Georgia GA2</strain>
    </source>
</reference>
<evidence type="ECO:0000313" key="3">
    <source>
        <dbReference type="EMBL" id="EFA06595.2"/>
    </source>
</evidence>
<protein>
    <recommendedName>
        <fullName evidence="2">SORL1 Fn3 domain-containing protein</fullName>
    </recommendedName>
</protein>
<accession>D6WRX2</accession>
<feature type="signal peptide" evidence="1">
    <location>
        <begin position="1"/>
        <end position="22"/>
    </location>
</feature>
<feature type="domain" description="SORL1 Fn3" evidence="2">
    <location>
        <begin position="65"/>
        <end position="129"/>
    </location>
</feature>
<evidence type="ECO:0000259" key="2">
    <source>
        <dbReference type="Pfam" id="PF25814"/>
    </source>
</evidence>
<dbReference type="SUPFAM" id="SSF49265">
    <property type="entry name" value="Fibronectin type III"/>
    <property type="match status" value="2"/>
</dbReference>
<dbReference type="InParanoid" id="D6WRX2"/>
<dbReference type="AlphaFoldDB" id="D6WRX2"/>
<dbReference type="Pfam" id="PF25814">
    <property type="entry name" value="fn3_SORL1"/>
    <property type="match status" value="1"/>
</dbReference>
<proteinExistence type="predicted"/>
<sequence>MPRSGLVTFLISVAFLIRCFQGQKTETSTSAESLMIDTTTESTKEEGAYIDMEIISIEVLPKIGNAVVLSWGKPLREYDLDWTYGVYYGENMQEALKEPKLTTKDLSAEVANLTFCTQYIFAVGVVDPASKRPHPARNVRTIGTLINELSPPEDLQVEFIPEKEPCLLIKWSASCPNIAEPLGYLVTVHEKNSPRMMLITHPFTTSVELAQTLRVVYGKSYDIKVATDVVGSQPTETVSFKVPHFLQPYKVRLTSRPEGAFVMYWREPFVPYFVDDFFYEVYVYPGRDLQGKAQIYATERPVFQFQGNQSEYTFMVGLRSGDGEFKSYLTDPVAINLLGENVTLSVS</sequence>
<dbReference type="Proteomes" id="UP000007266">
    <property type="component" value="Linkage group 7"/>
</dbReference>
<dbReference type="EMBL" id="KQ971351">
    <property type="protein sequence ID" value="EFA06595.2"/>
    <property type="molecule type" value="Genomic_DNA"/>
</dbReference>
<dbReference type="InterPro" id="IPR057841">
    <property type="entry name" value="FN3_SORL1"/>
</dbReference>
<dbReference type="InterPro" id="IPR036116">
    <property type="entry name" value="FN3_sf"/>
</dbReference>
<keyword evidence="1" id="KW-0732">Signal</keyword>
<gene>
    <name evidence="3" type="primary">AUGUSTUS-3.0.2_09509</name>
    <name evidence="3" type="ORF">TcasGA2_TC009509</name>
</gene>
<evidence type="ECO:0000313" key="4">
    <source>
        <dbReference type="Proteomes" id="UP000007266"/>
    </source>
</evidence>
<dbReference type="STRING" id="7070.D6WRX2"/>
<organism evidence="3 4">
    <name type="scientific">Tribolium castaneum</name>
    <name type="common">Red flour beetle</name>
    <dbReference type="NCBI Taxonomy" id="7070"/>
    <lineage>
        <taxon>Eukaryota</taxon>
        <taxon>Metazoa</taxon>
        <taxon>Ecdysozoa</taxon>
        <taxon>Arthropoda</taxon>
        <taxon>Hexapoda</taxon>
        <taxon>Insecta</taxon>
        <taxon>Pterygota</taxon>
        <taxon>Neoptera</taxon>
        <taxon>Endopterygota</taxon>
        <taxon>Coleoptera</taxon>
        <taxon>Polyphaga</taxon>
        <taxon>Cucujiformia</taxon>
        <taxon>Tenebrionidae</taxon>
        <taxon>Tenebrionidae incertae sedis</taxon>
        <taxon>Tribolium</taxon>
    </lineage>
</organism>
<evidence type="ECO:0000256" key="1">
    <source>
        <dbReference type="SAM" id="SignalP"/>
    </source>
</evidence>
<reference evidence="3 4" key="1">
    <citation type="journal article" date="2008" name="Nature">
        <title>The genome of the model beetle and pest Tribolium castaneum.</title>
        <authorList>
            <consortium name="Tribolium Genome Sequencing Consortium"/>
            <person name="Richards S."/>
            <person name="Gibbs R.A."/>
            <person name="Weinstock G.M."/>
            <person name="Brown S.J."/>
            <person name="Denell R."/>
            <person name="Beeman R.W."/>
            <person name="Gibbs R."/>
            <person name="Beeman R.W."/>
            <person name="Brown S.J."/>
            <person name="Bucher G."/>
            <person name="Friedrich M."/>
            <person name="Grimmelikhuijzen C.J."/>
            <person name="Klingler M."/>
            <person name="Lorenzen M."/>
            <person name="Richards S."/>
            <person name="Roth S."/>
            <person name="Schroder R."/>
            <person name="Tautz D."/>
            <person name="Zdobnov E.M."/>
            <person name="Muzny D."/>
            <person name="Gibbs R.A."/>
            <person name="Weinstock G.M."/>
            <person name="Attaway T."/>
            <person name="Bell S."/>
            <person name="Buhay C.J."/>
            <person name="Chandrabose M.N."/>
            <person name="Chavez D."/>
            <person name="Clerk-Blankenburg K.P."/>
            <person name="Cree A."/>
            <person name="Dao M."/>
            <person name="Davis C."/>
            <person name="Chacko J."/>
            <person name="Dinh H."/>
            <person name="Dugan-Rocha S."/>
            <person name="Fowler G."/>
            <person name="Garner T.T."/>
            <person name="Garnes J."/>
            <person name="Gnirke A."/>
            <person name="Hawes A."/>
            <person name="Hernandez J."/>
            <person name="Hines S."/>
            <person name="Holder M."/>
            <person name="Hume J."/>
            <person name="Jhangiani S.N."/>
            <person name="Joshi V."/>
            <person name="Khan Z.M."/>
            <person name="Jackson L."/>
            <person name="Kovar C."/>
            <person name="Kowis A."/>
            <person name="Lee S."/>
            <person name="Lewis L.R."/>
            <person name="Margolis J."/>
            <person name="Morgan M."/>
            <person name="Nazareth L.V."/>
            <person name="Nguyen N."/>
            <person name="Okwuonu G."/>
            <person name="Parker D."/>
            <person name="Richards S."/>
            <person name="Ruiz S.J."/>
            <person name="Santibanez J."/>
            <person name="Savard J."/>
            <person name="Scherer S.E."/>
            <person name="Schneider B."/>
            <person name="Sodergren E."/>
            <person name="Tautz D."/>
            <person name="Vattahil S."/>
            <person name="Villasana D."/>
            <person name="White C.S."/>
            <person name="Wright R."/>
            <person name="Park Y."/>
            <person name="Beeman R.W."/>
            <person name="Lord J."/>
            <person name="Oppert B."/>
            <person name="Lorenzen M."/>
            <person name="Brown S."/>
            <person name="Wang L."/>
            <person name="Savard J."/>
            <person name="Tautz D."/>
            <person name="Richards S."/>
            <person name="Weinstock G."/>
            <person name="Gibbs R.A."/>
            <person name="Liu Y."/>
            <person name="Worley K."/>
            <person name="Weinstock G."/>
            <person name="Elsik C.G."/>
            <person name="Reese J.T."/>
            <person name="Elhaik E."/>
            <person name="Landan G."/>
            <person name="Graur D."/>
            <person name="Arensburger P."/>
            <person name="Atkinson P."/>
            <person name="Beeman R.W."/>
            <person name="Beidler J."/>
            <person name="Brown S.J."/>
            <person name="Demuth J.P."/>
            <person name="Drury D.W."/>
            <person name="Du Y.Z."/>
            <person name="Fujiwara H."/>
            <person name="Lorenzen M."/>
            <person name="Maselli V."/>
            <person name="Osanai M."/>
            <person name="Park Y."/>
            <person name="Robertson H.M."/>
            <person name="Tu Z."/>
            <person name="Wang J.J."/>
            <person name="Wang S."/>
            <person name="Richards S."/>
            <person name="Song H."/>
            <person name="Zhang L."/>
            <person name="Sodergren E."/>
            <person name="Werner D."/>
            <person name="Stanke M."/>
            <person name="Morgenstern B."/>
            <person name="Solovyev V."/>
            <person name="Kosarev P."/>
            <person name="Brown G."/>
            <person name="Chen H.C."/>
            <person name="Ermolaeva O."/>
            <person name="Hlavina W."/>
            <person name="Kapustin Y."/>
            <person name="Kiryutin B."/>
            <person name="Kitts P."/>
            <person name="Maglott D."/>
            <person name="Pruitt K."/>
            <person name="Sapojnikov V."/>
            <person name="Souvorov A."/>
            <person name="Mackey A.J."/>
            <person name="Waterhouse R.M."/>
            <person name="Wyder S."/>
            <person name="Zdobnov E.M."/>
            <person name="Zdobnov E.M."/>
            <person name="Wyder S."/>
            <person name="Kriventseva E.V."/>
            <person name="Kadowaki T."/>
            <person name="Bork P."/>
            <person name="Aranda M."/>
            <person name="Bao R."/>
            <person name="Beermann A."/>
            <person name="Berns N."/>
            <person name="Bolognesi R."/>
            <person name="Bonneton F."/>
            <person name="Bopp D."/>
            <person name="Brown S.J."/>
            <person name="Bucher G."/>
            <person name="Butts T."/>
            <person name="Chaumot A."/>
            <person name="Denell R.E."/>
            <person name="Ferrier D.E."/>
            <person name="Friedrich M."/>
            <person name="Gordon C.M."/>
            <person name="Jindra M."/>
            <person name="Klingler M."/>
            <person name="Lan Q."/>
            <person name="Lattorff H.M."/>
            <person name="Laudet V."/>
            <person name="von Levetsow C."/>
            <person name="Liu Z."/>
            <person name="Lutz R."/>
            <person name="Lynch J.A."/>
            <person name="da Fonseca R.N."/>
            <person name="Posnien N."/>
            <person name="Reuter R."/>
            <person name="Roth S."/>
            <person name="Savard J."/>
            <person name="Schinko J.B."/>
            <person name="Schmitt C."/>
            <person name="Schoppmeier M."/>
            <person name="Schroder R."/>
            <person name="Shippy T.D."/>
            <person name="Simonnet F."/>
            <person name="Marques-Souza H."/>
            <person name="Tautz D."/>
            <person name="Tomoyasu Y."/>
            <person name="Trauner J."/>
            <person name="Van der Zee M."/>
            <person name="Vervoort M."/>
            <person name="Wittkopp N."/>
            <person name="Wimmer E.A."/>
            <person name="Yang X."/>
            <person name="Jones A.K."/>
            <person name="Sattelle D.B."/>
            <person name="Ebert P.R."/>
            <person name="Nelson D."/>
            <person name="Scott J.G."/>
            <person name="Beeman R.W."/>
            <person name="Muthukrishnan S."/>
            <person name="Kramer K.J."/>
            <person name="Arakane Y."/>
            <person name="Beeman R.W."/>
            <person name="Zhu Q."/>
            <person name="Hogenkamp D."/>
            <person name="Dixit R."/>
            <person name="Oppert B."/>
            <person name="Jiang H."/>
            <person name="Zou Z."/>
            <person name="Marshall J."/>
            <person name="Elpidina E."/>
            <person name="Vinokurov K."/>
            <person name="Oppert C."/>
            <person name="Zou Z."/>
            <person name="Evans J."/>
            <person name="Lu Z."/>
            <person name="Zhao P."/>
            <person name="Sumathipala N."/>
            <person name="Altincicek B."/>
            <person name="Vilcinskas A."/>
            <person name="Williams M."/>
            <person name="Hultmark D."/>
            <person name="Hetru C."/>
            <person name="Jiang H."/>
            <person name="Grimmelikhuijzen C.J."/>
            <person name="Hauser F."/>
            <person name="Cazzamali G."/>
            <person name="Williamson M."/>
            <person name="Park Y."/>
            <person name="Li B."/>
            <person name="Tanaka Y."/>
            <person name="Predel R."/>
            <person name="Neupert S."/>
            <person name="Schachtner J."/>
            <person name="Verleyen P."/>
            <person name="Raible F."/>
            <person name="Bork P."/>
            <person name="Friedrich M."/>
            <person name="Walden K.K."/>
            <person name="Robertson H.M."/>
            <person name="Angeli S."/>
            <person name="Foret S."/>
            <person name="Bucher G."/>
            <person name="Schuetz S."/>
            <person name="Maleszka R."/>
            <person name="Wimmer E.A."/>
            <person name="Beeman R.W."/>
            <person name="Lorenzen M."/>
            <person name="Tomoyasu Y."/>
            <person name="Miller S.C."/>
            <person name="Grossmann D."/>
            <person name="Bucher G."/>
        </authorList>
    </citation>
    <scope>NUCLEOTIDE SEQUENCE [LARGE SCALE GENOMIC DNA]</scope>
    <source>
        <strain evidence="3 4">Georgia GA2</strain>
    </source>
</reference>
<dbReference type="HOGENOM" id="CLU_829851_0_0_1"/>